<gene>
    <name evidence="2" type="ORF">ACH5RR_018529</name>
</gene>
<evidence type="ECO:0000313" key="3">
    <source>
        <dbReference type="Proteomes" id="UP001630127"/>
    </source>
</evidence>
<keyword evidence="3" id="KW-1185">Reference proteome</keyword>
<protein>
    <submittedName>
        <fullName evidence="2">Uncharacterized protein</fullName>
    </submittedName>
</protein>
<dbReference type="EMBL" id="JBJUIK010000008">
    <property type="protein sequence ID" value="KAL3520380.1"/>
    <property type="molecule type" value="Genomic_DNA"/>
</dbReference>
<accession>A0ABD2ZQC7</accession>
<sequence>MQHLSIRAKSHGRFKQPNESSEMTKHMLEGHKAKYQAKLAALIARIDNLSQNQEGWTNIICEPKNNSSKALIPTQPESALRGCPDNNLVPQYAKLDFHLNGGKHDPLGCRNRFDQFFHNQRIAAEDKVSPDSFYIDLYIVPLDSFDVVLVVNWLCTLGTIVLDFSSLTIFFSLNTKKVTWKGKSLKAASKVFSIQNSASPQVALDRLLVEYRDLFWEPEGLPPSQAED</sequence>
<feature type="compositionally biased region" description="Basic residues" evidence="1">
    <location>
        <begin position="1"/>
        <end position="14"/>
    </location>
</feature>
<evidence type="ECO:0000256" key="1">
    <source>
        <dbReference type="SAM" id="MobiDB-lite"/>
    </source>
</evidence>
<proteinExistence type="predicted"/>
<comment type="caution">
    <text evidence="2">The sequence shown here is derived from an EMBL/GenBank/DDBJ whole genome shotgun (WGS) entry which is preliminary data.</text>
</comment>
<evidence type="ECO:0000313" key="2">
    <source>
        <dbReference type="EMBL" id="KAL3520380.1"/>
    </source>
</evidence>
<organism evidence="2 3">
    <name type="scientific">Cinchona calisaya</name>
    <dbReference type="NCBI Taxonomy" id="153742"/>
    <lineage>
        <taxon>Eukaryota</taxon>
        <taxon>Viridiplantae</taxon>
        <taxon>Streptophyta</taxon>
        <taxon>Embryophyta</taxon>
        <taxon>Tracheophyta</taxon>
        <taxon>Spermatophyta</taxon>
        <taxon>Magnoliopsida</taxon>
        <taxon>eudicotyledons</taxon>
        <taxon>Gunneridae</taxon>
        <taxon>Pentapetalae</taxon>
        <taxon>asterids</taxon>
        <taxon>lamiids</taxon>
        <taxon>Gentianales</taxon>
        <taxon>Rubiaceae</taxon>
        <taxon>Cinchonoideae</taxon>
        <taxon>Cinchoneae</taxon>
        <taxon>Cinchona</taxon>
    </lineage>
</organism>
<dbReference type="Proteomes" id="UP001630127">
    <property type="component" value="Unassembled WGS sequence"/>
</dbReference>
<feature type="region of interest" description="Disordered" evidence="1">
    <location>
        <begin position="1"/>
        <end position="22"/>
    </location>
</feature>
<dbReference type="AlphaFoldDB" id="A0ABD2ZQC7"/>
<reference evidence="2 3" key="1">
    <citation type="submission" date="2024-11" db="EMBL/GenBank/DDBJ databases">
        <title>A near-complete genome assembly of Cinchona calisaya.</title>
        <authorList>
            <person name="Lian D.C."/>
            <person name="Zhao X.W."/>
            <person name="Wei L."/>
        </authorList>
    </citation>
    <scope>NUCLEOTIDE SEQUENCE [LARGE SCALE GENOMIC DNA]</scope>
    <source>
        <tissue evidence="2">Nenye</tissue>
    </source>
</reference>
<name>A0ABD2ZQC7_9GENT</name>